<evidence type="ECO:0000313" key="2">
    <source>
        <dbReference type="Proteomes" id="UP001449657"/>
    </source>
</evidence>
<dbReference type="PROSITE" id="PS51257">
    <property type="entry name" value="PROKAR_LIPOPROTEIN"/>
    <property type="match status" value="1"/>
</dbReference>
<evidence type="ECO:0000313" key="1">
    <source>
        <dbReference type="EMBL" id="WZN46437.1"/>
    </source>
</evidence>
<proteinExistence type="predicted"/>
<dbReference type="RefSeq" id="WP_341841137.1">
    <property type="nucleotide sequence ID" value="NZ_CP149792.1"/>
</dbReference>
<dbReference type="Proteomes" id="UP001449657">
    <property type="component" value="Chromosome"/>
</dbReference>
<gene>
    <name evidence="1" type="ORF">WJU22_26480</name>
</gene>
<name>A0ABZ2Z4C4_9BACT</name>
<sequence length="198" mass="21814">MHSKPLLATAVVALTMLFACSKKKNCDPTPSNSIKYRSLGDVQVKNLQSYHLDIDLDGTHNVYLALGVTGDATGTTGKFFAAGINSTKLLVKVDSTICLQQNEVIKSIAPHPRDWKGMESYLVEAHIPAARPYDTVWTGDWLSASRKYIGFQFTRDNVPYMGWICVSMDRTHLALILHGCAWRRISEGDLPAGTMPAS</sequence>
<dbReference type="EMBL" id="CP150096">
    <property type="protein sequence ID" value="WZN46437.1"/>
    <property type="molecule type" value="Genomic_DNA"/>
</dbReference>
<reference evidence="1 2" key="1">
    <citation type="submission" date="2024-03" db="EMBL/GenBank/DDBJ databases">
        <title>Chitinophaga caseinilytica sp. nov., a casein hydrolysing bacterium isolated from forest soil.</title>
        <authorList>
            <person name="Lee D.S."/>
            <person name="Han D.M."/>
            <person name="Baek J.H."/>
            <person name="Choi D.G."/>
            <person name="Jeon J.H."/>
            <person name="Jeon C.O."/>
        </authorList>
    </citation>
    <scope>NUCLEOTIDE SEQUENCE [LARGE SCALE GENOMIC DNA]</scope>
    <source>
        <strain evidence="1 2">KACC 19118</strain>
    </source>
</reference>
<organism evidence="1 2">
    <name type="scientific">Chitinophaga caseinilytica</name>
    <dbReference type="NCBI Taxonomy" id="2267521"/>
    <lineage>
        <taxon>Bacteria</taxon>
        <taxon>Pseudomonadati</taxon>
        <taxon>Bacteroidota</taxon>
        <taxon>Chitinophagia</taxon>
        <taxon>Chitinophagales</taxon>
        <taxon>Chitinophagaceae</taxon>
        <taxon>Chitinophaga</taxon>
    </lineage>
</organism>
<protein>
    <submittedName>
        <fullName evidence="1">Uncharacterized protein</fullName>
    </submittedName>
</protein>
<accession>A0ABZ2Z4C4</accession>
<keyword evidence="2" id="KW-1185">Reference proteome</keyword>